<proteinExistence type="predicted"/>
<sequence length="114" mass="13046">MTRPLNADWRFQMCLRFADSRLVADAHFEHFSVAHLPPSNFDLWVKKVTNDNALKVMIFSQVADFLIVSSVRLERYFGSELGPTTNNFQPTTSTKTYVAKESITHGQRILHCNA</sequence>
<dbReference type="Proteomes" id="UP000077315">
    <property type="component" value="Unassembled WGS sequence"/>
</dbReference>
<evidence type="ECO:0000313" key="1">
    <source>
        <dbReference type="EMBL" id="OAD81469.1"/>
    </source>
</evidence>
<evidence type="ECO:0000313" key="2">
    <source>
        <dbReference type="Proteomes" id="UP000077315"/>
    </source>
</evidence>
<protein>
    <submittedName>
        <fullName evidence="1">Uncharacterized protein</fullName>
    </submittedName>
</protein>
<accession>A0A167REM4</accession>
<keyword evidence="2" id="KW-1185">Reference proteome</keyword>
<dbReference type="VEuPathDB" id="FungiDB:PHYBLDRAFT_139020"/>
<dbReference type="GeneID" id="28991040"/>
<dbReference type="RefSeq" id="XP_018299509.1">
    <property type="nucleotide sequence ID" value="XM_018430134.1"/>
</dbReference>
<dbReference type="OrthoDB" id="2251404at2759"/>
<gene>
    <name evidence="1" type="ORF">PHYBLDRAFT_139020</name>
</gene>
<dbReference type="AlphaFoldDB" id="A0A167REM4"/>
<name>A0A167REM4_PHYB8</name>
<dbReference type="InParanoid" id="A0A167REM4"/>
<dbReference type="EMBL" id="KV440971">
    <property type="protein sequence ID" value="OAD81469.1"/>
    <property type="molecule type" value="Genomic_DNA"/>
</dbReference>
<reference evidence="2" key="1">
    <citation type="submission" date="2015-06" db="EMBL/GenBank/DDBJ databases">
        <title>Expansion of signal transduction pathways in fungi by whole-genome duplication.</title>
        <authorList>
            <consortium name="DOE Joint Genome Institute"/>
            <person name="Corrochano L.M."/>
            <person name="Kuo A."/>
            <person name="Marcet-Houben M."/>
            <person name="Polaino S."/>
            <person name="Salamov A."/>
            <person name="Villalobos J.M."/>
            <person name="Alvarez M.I."/>
            <person name="Avalos J."/>
            <person name="Benito E.P."/>
            <person name="Benoit I."/>
            <person name="Burger G."/>
            <person name="Camino L.P."/>
            <person name="Canovas D."/>
            <person name="Cerda-Olmedo E."/>
            <person name="Cheng J.-F."/>
            <person name="Dominguez A."/>
            <person name="Elias M."/>
            <person name="Eslava A.P."/>
            <person name="Glaser F."/>
            <person name="Grimwood J."/>
            <person name="Gutierrez G."/>
            <person name="Heitman J."/>
            <person name="Henrissat B."/>
            <person name="Iturriaga E.A."/>
            <person name="Lang B.F."/>
            <person name="Lavin J.L."/>
            <person name="Lee S."/>
            <person name="Li W."/>
            <person name="Lindquist E."/>
            <person name="Lopez-Garcia S."/>
            <person name="Luque E.M."/>
            <person name="Marcos A.T."/>
            <person name="Martin J."/>
            <person name="McCluskey K."/>
            <person name="Medina H.R."/>
            <person name="Miralles-Duran A."/>
            <person name="Miyazaki A."/>
            <person name="Munoz-Torres E."/>
            <person name="Oguiza J.A."/>
            <person name="Ohm R."/>
            <person name="Olmedo M."/>
            <person name="Orejas M."/>
            <person name="Ortiz-Castellanos L."/>
            <person name="Pisabarro A.G."/>
            <person name="Rodriguez-Romero J."/>
            <person name="Ruiz-Herrera J."/>
            <person name="Ruiz-Vazquez R."/>
            <person name="Sanz C."/>
            <person name="Schackwitz W."/>
            <person name="Schmutz J."/>
            <person name="Shahriari M."/>
            <person name="Shelest E."/>
            <person name="Silva-Franco F."/>
            <person name="Soanes D."/>
            <person name="Syed K."/>
            <person name="Tagua V.G."/>
            <person name="Talbot N.J."/>
            <person name="Thon M."/>
            <person name="De vries R.P."/>
            <person name="Wiebenga A."/>
            <person name="Yadav J.S."/>
            <person name="Braun E.L."/>
            <person name="Baker S."/>
            <person name="Garre V."/>
            <person name="Horwitz B."/>
            <person name="Torres-Martinez S."/>
            <person name="Idnurm A."/>
            <person name="Herrera-Estrella A."/>
            <person name="Gabaldon T."/>
            <person name="Grigoriev I.V."/>
        </authorList>
    </citation>
    <scope>NUCLEOTIDE SEQUENCE [LARGE SCALE GENOMIC DNA]</scope>
    <source>
        <strain evidence="2">NRRL 1555(-)</strain>
    </source>
</reference>
<organism evidence="1 2">
    <name type="scientific">Phycomyces blakesleeanus (strain ATCC 8743b / DSM 1359 / FGSC 10004 / NBRC 33097 / NRRL 1555)</name>
    <dbReference type="NCBI Taxonomy" id="763407"/>
    <lineage>
        <taxon>Eukaryota</taxon>
        <taxon>Fungi</taxon>
        <taxon>Fungi incertae sedis</taxon>
        <taxon>Mucoromycota</taxon>
        <taxon>Mucoromycotina</taxon>
        <taxon>Mucoromycetes</taxon>
        <taxon>Mucorales</taxon>
        <taxon>Phycomycetaceae</taxon>
        <taxon>Phycomyces</taxon>
    </lineage>
</organism>